<dbReference type="Proteomes" id="UP000244334">
    <property type="component" value="Unassembled WGS sequence"/>
</dbReference>
<evidence type="ECO:0000313" key="2">
    <source>
        <dbReference type="Proteomes" id="UP000244334"/>
    </source>
</evidence>
<gene>
    <name evidence="1" type="ORF">ACZ87_01813</name>
</gene>
<comment type="caution">
    <text evidence="1">The sequence shown here is derived from an EMBL/GenBank/DDBJ whole genome shotgun (WGS) entry which is preliminary data.</text>
</comment>
<name>A0A328TQL2_9GAMM</name>
<dbReference type="EMBL" id="LJAM02000152">
    <property type="protein sequence ID" value="RAP71371.1"/>
    <property type="molecule type" value="Genomic_DNA"/>
</dbReference>
<proteinExistence type="predicted"/>
<protein>
    <submittedName>
        <fullName evidence="1">Uncharacterized protein</fullName>
    </submittedName>
</protein>
<keyword evidence="2" id="KW-1185">Reference proteome</keyword>
<sequence length="38" mass="4389">MAGSPAEMLTTDYIAASVQPAGYHSDQRRFNTRYQYQY</sequence>
<accession>A0A328TQL2</accession>
<evidence type="ECO:0000313" key="1">
    <source>
        <dbReference type="EMBL" id="RAP71371.1"/>
    </source>
</evidence>
<dbReference type="AlphaFoldDB" id="A0A328TQL2"/>
<reference evidence="1" key="1">
    <citation type="submission" date="2018-04" db="EMBL/GenBank/DDBJ databases">
        <title>Genomes of the Obligate Erwinia dacicola and Facultative Enterobacter sp. OLF Endosymbionts of the Olive Fruit fly, Bactrocera oleae.</title>
        <authorList>
            <person name="Estes A.M."/>
            <person name="Hearn D.J."/>
            <person name="Agarwal S."/>
            <person name="Pierson E.A."/>
            <person name="Dunning-Hotopp J.C."/>
        </authorList>
    </citation>
    <scope>NUCLEOTIDE SEQUENCE [LARGE SCALE GENOMIC DNA]</scope>
    <source>
        <strain evidence="1">Oroville</strain>
    </source>
</reference>
<organism evidence="1 2">
    <name type="scientific">Candidatus Erwinia dacicola</name>
    <dbReference type="NCBI Taxonomy" id="252393"/>
    <lineage>
        <taxon>Bacteria</taxon>
        <taxon>Pseudomonadati</taxon>
        <taxon>Pseudomonadota</taxon>
        <taxon>Gammaproteobacteria</taxon>
        <taxon>Enterobacterales</taxon>
        <taxon>Erwiniaceae</taxon>
        <taxon>Erwinia</taxon>
    </lineage>
</organism>